<evidence type="ECO:0000313" key="2">
    <source>
        <dbReference type="EMBL" id="CCX10128.1"/>
    </source>
</evidence>
<feature type="domain" description="Heterokaryon incompatibility" evidence="1">
    <location>
        <begin position="189"/>
        <end position="332"/>
    </location>
</feature>
<name>U4L3H2_PYROM</name>
<reference evidence="2 3" key="1">
    <citation type="journal article" date="2013" name="PLoS Genet.">
        <title>The genome and development-dependent transcriptomes of Pyronema confluens: a window into fungal evolution.</title>
        <authorList>
            <person name="Traeger S."/>
            <person name="Altegoer F."/>
            <person name="Freitag M."/>
            <person name="Gabaldon T."/>
            <person name="Kempken F."/>
            <person name="Kumar A."/>
            <person name="Marcet-Houben M."/>
            <person name="Poggeler S."/>
            <person name="Stajich J.E."/>
            <person name="Nowrousian M."/>
        </authorList>
    </citation>
    <scope>NUCLEOTIDE SEQUENCE [LARGE SCALE GENOMIC DNA]</scope>
    <source>
        <strain evidence="3">CBS 100304</strain>
        <tissue evidence="2">Vegetative mycelium</tissue>
    </source>
</reference>
<dbReference type="EMBL" id="HF935513">
    <property type="protein sequence ID" value="CCX10128.1"/>
    <property type="molecule type" value="Genomic_DNA"/>
</dbReference>
<dbReference type="InterPro" id="IPR010730">
    <property type="entry name" value="HET"/>
</dbReference>
<gene>
    <name evidence="2" type="ORF">PCON_09721</name>
</gene>
<evidence type="ECO:0000259" key="1">
    <source>
        <dbReference type="Pfam" id="PF06985"/>
    </source>
</evidence>
<dbReference type="Pfam" id="PF06985">
    <property type="entry name" value="HET"/>
    <property type="match status" value="1"/>
</dbReference>
<dbReference type="OMA" id="HIMANFR"/>
<protein>
    <recommendedName>
        <fullName evidence="1">Heterokaryon incompatibility domain-containing protein</fullName>
    </recommendedName>
</protein>
<dbReference type="AlphaFoldDB" id="U4L3H2"/>
<dbReference type="PANTHER" id="PTHR33112">
    <property type="entry name" value="DOMAIN PROTEIN, PUTATIVE-RELATED"/>
    <property type="match status" value="1"/>
</dbReference>
<sequence>MYPFLQFAPFLHVLFNYIRSIFGVRTFSTTPDFCEFCRELSLESFQQPLVFSTSILQSTCPSCTLIRNVLTNDGTRPLSLYPDKLSMSLQNEKNYLSISITRVGGHSLNRISVDLALSSPSQRETFSVFPVAPTADLNLAKELSEVCAKHHSSCSKMASRSGENTRRLRVIDVEGRRLTHIRPSDGVPYIALSYVWGGDVGIKTKSTNVDEYTVRLPSPMPLTYEESIEVVRAFGMRYLWIDALCIVQDDDEDINRHVNAMDHIYAEAYVTIAAMVGDSAEAGLGLRRPKVETYIDMPNMNGYQLSRSPEITALSPCLDKVVWASRGWTFQERMLSRKLLMFTTYFMLYHCSLTTKSEPGWMLRFGRDFDVGVPVPRVRSRGVYKEWPTIVEAVTTRHVTNSSDLIPAVTGIAQVVQKTYGARVVMGLCEQNLHTELLWKASPPTTLKPAEAGRIKVPSWSWASWVGHVMCENKSGEITPESRITVLPEDSGIQRLIINAPSKLFPFQKASKKYLNSTRQFGSLLHTLYHEDTTGLRIPTGTMLDGSEGLMGWFVFDSEELAERYVDELVQVLVIAKNKGGRDIGGRRVLLVSVKKGSLEGNDVLVGRRIGTGEIREEALTDCDEMTVYLE</sequence>
<proteinExistence type="predicted"/>
<dbReference type="Proteomes" id="UP000018144">
    <property type="component" value="Unassembled WGS sequence"/>
</dbReference>
<dbReference type="STRING" id="1076935.U4L3H2"/>
<keyword evidence="3" id="KW-1185">Reference proteome</keyword>
<dbReference type="eggNOG" id="ENOG502RZ77">
    <property type="taxonomic scope" value="Eukaryota"/>
</dbReference>
<accession>U4L3H2</accession>
<organism evidence="2 3">
    <name type="scientific">Pyronema omphalodes (strain CBS 100304)</name>
    <name type="common">Pyronema confluens</name>
    <dbReference type="NCBI Taxonomy" id="1076935"/>
    <lineage>
        <taxon>Eukaryota</taxon>
        <taxon>Fungi</taxon>
        <taxon>Dikarya</taxon>
        <taxon>Ascomycota</taxon>
        <taxon>Pezizomycotina</taxon>
        <taxon>Pezizomycetes</taxon>
        <taxon>Pezizales</taxon>
        <taxon>Pyronemataceae</taxon>
        <taxon>Pyronema</taxon>
    </lineage>
</organism>
<evidence type="ECO:0000313" key="3">
    <source>
        <dbReference type="Proteomes" id="UP000018144"/>
    </source>
</evidence>
<dbReference type="OrthoDB" id="5347061at2759"/>
<dbReference type="PANTHER" id="PTHR33112:SF12">
    <property type="entry name" value="HETEROKARYON INCOMPATIBILITY DOMAIN-CONTAINING PROTEIN"/>
    <property type="match status" value="1"/>
</dbReference>